<dbReference type="PANTHER" id="PTHR23418">
    <property type="entry name" value="ACIREDUCTONE DIOXYGENASE"/>
    <property type="match status" value="1"/>
</dbReference>
<dbReference type="PANTHER" id="PTHR23418:SF10">
    <property type="entry name" value="INACTIVE ACIREDUCTONE DIOXYGENASE 1-RELATED"/>
    <property type="match status" value="1"/>
</dbReference>
<reference evidence="3" key="1">
    <citation type="submission" date="2017-02" db="UniProtKB">
        <authorList>
            <consortium name="WormBaseParasite"/>
        </authorList>
    </citation>
    <scope>IDENTIFICATION</scope>
</reference>
<dbReference type="WBParaSite" id="BTMF_0001758901-mRNA-1">
    <property type="protein sequence ID" value="BTMF_0001758901-mRNA-1"/>
    <property type="gene ID" value="BTMF_0001758901"/>
</dbReference>
<evidence type="ECO:0000313" key="1">
    <source>
        <dbReference type="EMBL" id="VDO54650.1"/>
    </source>
</evidence>
<keyword evidence="2" id="KW-1185">Reference proteome</keyword>
<gene>
    <name evidence="1" type="ORF">BTMF_LOCUS15556</name>
</gene>
<protein>
    <submittedName>
        <fullName evidence="3">ARD</fullName>
    </submittedName>
</protein>
<name>A0A0R3RC20_9BILA</name>
<evidence type="ECO:0000313" key="3">
    <source>
        <dbReference type="WBParaSite" id="BTMF_0001758901-mRNA-1"/>
    </source>
</evidence>
<dbReference type="EMBL" id="UZAG01022767">
    <property type="protein sequence ID" value="VDO54650.1"/>
    <property type="molecule type" value="Genomic_DNA"/>
</dbReference>
<evidence type="ECO:0000313" key="2">
    <source>
        <dbReference type="Proteomes" id="UP000280834"/>
    </source>
</evidence>
<dbReference type="InterPro" id="IPR004313">
    <property type="entry name" value="ARD"/>
</dbReference>
<reference evidence="1 2" key="2">
    <citation type="submission" date="2018-11" db="EMBL/GenBank/DDBJ databases">
        <authorList>
            <consortium name="Pathogen Informatics"/>
        </authorList>
    </citation>
    <scope>NUCLEOTIDE SEQUENCE [LARGE SCALE GENOMIC DNA]</scope>
</reference>
<accession>A0A0R3RC20</accession>
<dbReference type="Pfam" id="PF03079">
    <property type="entry name" value="ARD"/>
    <property type="match status" value="1"/>
</dbReference>
<sequence length="163" mass="19114">MKIWHMEQYPIGDRRLPHHVYPPKLYTTDQLQAIAGVVSYKKYVTLIVVKVDIDDANAMKKRISRVKAERKMTTTDIFTLDQNTNKFEEKLEQLYEPVAKDVDSAFLVTDGSAYYDIEIDDDDWIRINVERGDLIIIPSGRNYRFTLTTQVFIYSFVQSFIYS</sequence>
<proteinExistence type="predicted"/>
<dbReference type="InterPro" id="IPR011051">
    <property type="entry name" value="RmlC_Cupin_sf"/>
</dbReference>
<dbReference type="SUPFAM" id="SSF51182">
    <property type="entry name" value="RmlC-like cupins"/>
    <property type="match status" value="1"/>
</dbReference>
<organism evidence="3">
    <name type="scientific">Brugia timori</name>
    <dbReference type="NCBI Taxonomy" id="42155"/>
    <lineage>
        <taxon>Eukaryota</taxon>
        <taxon>Metazoa</taxon>
        <taxon>Ecdysozoa</taxon>
        <taxon>Nematoda</taxon>
        <taxon>Chromadorea</taxon>
        <taxon>Rhabditida</taxon>
        <taxon>Spirurina</taxon>
        <taxon>Spiruromorpha</taxon>
        <taxon>Filarioidea</taxon>
        <taxon>Onchocercidae</taxon>
        <taxon>Brugia</taxon>
    </lineage>
</organism>
<dbReference type="GO" id="GO:0010309">
    <property type="term" value="F:acireductone dioxygenase [iron(II)-requiring] activity"/>
    <property type="evidence" value="ECO:0007669"/>
    <property type="project" value="InterPro"/>
</dbReference>
<dbReference type="AlphaFoldDB" id="A0A0R3RC20"/>
<dbReference type="Proteomes" id="UP000280834">
    <property type="component" value="Unassembled WGS sequence"/>
</dbReference>
<dbReference type="GO" id="GO:0006555">
    <property type="term" value="P:methionine metabolic process"/>
    <property type="evidence" value="ECO:0007669"/>
    <property type="project" value="TreeGrafter"/>
</dbReference>
<dbReference type="InterPro" id="IPR014710">
    <property type="entry name" value="RmlC-like_jellyroll"/>
</dbReference>
<dbReference type="STRING" id="42155.A0A0R3RC20"/>
<dbReference type="Gene3D" id="2.60.120.10">
    <property type="entry name" value="Jelly Rolls"/>
    <property type="match status" value="1"/>
</dbReference>